<dbReference type="InterPro" id="IPR050678">
    <property type="entry name" value="DNA_Partitioning_ATPase"/>
</dbReference>
<gene>
    <name evidence="2" type="ORF">NG895_01130</name>
</gene>
<name>A0A9X2FA30_9BACT</name>
<dbReference type="EMBL" id="JAMXLR010000004">
    <property type="protein sequence ID" value="MCO6042499.1"/>
    <property type="molecule type" value="Genomic_DNA"/>
</dbReference>
<dbReference type="FunFam" id="3.40.50.300:FF:000285">
    <property type="entry name" value="Sporulation initiation inhibitor Soj"/>
    <property type="match status" value="1"/>
</dbReference>
<keyword evidence="3" id="KW-1185">Reference proteome</keyword>
<dbReference type="InterPro" id="IPR027417">
    <property type="entry name" value="P-loop_NTPase"/>
</dbReference>
<proteinExistence type="predicted"/>
<evidence type="ECO:0000313" key="2">
    <source>
        <dbReference type="EMBL" id="MCO6042499.1"/>
    </source>
</evidence>
<dbReference type="SUPFAM" id="SSF52540">
    <property type="entry name" value="P-loop containing nucleoside triphosphate hydrolases"/>
    <property type="match status" value="1"/>
</dbReference>
<organism evidence="2 3">
    <name type="scientific">Aeoliella straminimaris</name>
    <dbReference type="NCBI Taxonomy" id="2954799"/>
    <lineage>
        <taxon>Bacteria</taxon>
        <taxon>Pseudomonadati</taxon>
        <taxon>Planctomycetota</taxon>
        <taxon>Planctomycetia</taxon>
        <taxon>Pirellulales</taxon>
        <taxon>Lacipirellulaceae</taxon>
        <taxon>Aeoliella</taxon>
    </lineage>
</organism>
<dbReference type="InterPro" id="IPR025669">
    <property type="entry name" value="AAA_dom"/>
</dbReference>
<dbReference type="RefSeq" id="WP_252850601.1">
    <property type="nucleotide sequence ID" value="NZ_JAMXLR010000004.1"/>
</dbReference>
<sequence length="248" mass="26717">MGRVLTIANQKGGVGKTTTAVSLAAGCALGGQKTLLVDLDPQCNATSAVGLAPVQRHPLVDARPIREAVQQTGIEHLEVLPGSQSFRDVDALATAADTESMRVAEHLAASLSVYDMVLVDCPPSLGGLTRTALATSDEVLMPIQCEYFAMEGLTQMIEVIRQVMTTDNARLEFGGILLTMYESELDLTREIDREVREFFGDVVFTTVVPRDVALAEAPSHGVPIMNYAPRSQGARAYIELCLEVLDRV</sequence>
<accession>A0A9X2FA30</accession>
<reference evidence="2" key="1">
    <citation type="submission" date="2022-06" db="EMBL/GenBank/DDBJ databases">
        <title>Aeoliella straminimaris, a novel planctomycete from sediments.</title>
        <authorList>
            <person name="Vitorino I.R."/>
            <person name="Lage O.M."/>
        </authorList>
    </citation>
    <scope>NUCLEOTIDE SEQUENCE</scope>
    <source>
        <strain evidence="2">ICT_H6.2</strain>
    </source>
</reference>
<dbReference type="PROSITE" id="PS51257">
    <property type="entry name" value="PROKAR_LIPOPROTEIN"/>
    <property type="match status" value="1"/>
</dbReference>
<dbReference type="PANTHER" id="PTHR13696:SF52">
    <property type="entry name" value="PARA FAMILY PROTEIN CT_582"/>
    <property type="match status" value="1"/>
</dbReference>
<dbReference type="Gene3D" id="3.40.50.300">
    <property type="entry name" value="P-loop containing nucleotide triphosphate hydrolases"/>
    <property type="match status" value="1"/>
</dbReference>
<dbReference type="AlphaFoldDB" id="A0A9X2FA30"/>
<dbReference type="Proteomes" id="UP001155241">
    <property type="component" value="Unassembled WGS sequence"/>
</dbReference>
<dbReference type="Pfam" id="PF13614">
    <property type="entry name" value="AAA_31"/>
    <property type="match status" value="1"/>
</dbReference>
<dbReference type="PANTHER" id="PTHR13696">
    <property type="entry name" value="P-LOOP CONTAINING NUCLEOSIDE TRIPHOSPHATE HYDROLASE"/>
    <property type="match status" value="1"/>
</dbReference>
<dbReference type="CDD" id="cd02042">
    <property type="entry name" value="ParAB_family"/>
    <property type="match status" value="1"/>
</dbReference>
<evidence type="ECO:0000259" key="1">
    <source>
        <dbReference type="Pfam" id="PF13614"/>
    </source>
</evidence>
<feature type="domain" description="AAA" evidence="1">
    <location>
        <begin position="3"/>
        <end position="172"/>
    </location>
</feature>
<evidence type="ECO:0000313" key="3">
    <source>
        <dbReference type="Proteomes" id="UP001155241"/>
    </source>
</evidence>
<protein>
    <submittedName>
        <fullName evidence="2">ParA family protein</fullName>
    </submittedName>
</protein>
<comment type="caution">
    <text evidence="2">The sequence shown here is derived from an EMBL/GenBank/DDBJ whole genome shotgun (WGS) entry which is preliminary data.</text>
</comment>